<dbReference type="AlphaFoldDB" id="A0A930B739"/>
<dbReference type="InterPro" id="IPR005911">
    <property type="entry name" value="YhcC-like"/>
</dbReference>
<dbReference type="InterPro" id="IPR032432">
    <property type="entry name" value="Radical_SAM_C"/>
</dbReference>
<dbReference type="EMBL" id="JABZMK010000003">
    <property type="protein sequence ID" value="MBF1128812.1"/>
    <property type="molecule type" value="Genomic_DNA"/>
</dbReference>
<gene>
    <name evidence="8" type="ORF">HXL70_02040</name>
</gene>
<organism evidence="8 9">
    <name type="scientific">Dialister invisus</name>
    <dbReference type="NCBI Taxonomy" id="218538"/>
    <lineage>
        <taxon>Bacteria</taxon>
        <taxon>Bacillati</taxon>
        <taxon>Bacillota</taxon>
        <taxon>Negativicutes</taxon>
        <taxon>Veillonellales</taxon>
        <taxon>Veillonellaceae</taxon>
        <taxon>Dialister</taxon>
    </lineage>
</organism>
<evidence type="ECO:0000256" key="5">
    <source>
        <dbReference type="ARBA" id="ARBA00023004"/>
    </source>
</evidence>
<dbReference type="InterPro" id="IPR023404">
    <property type="entry name" value="rSAM_horseshoe"/>
</dbReference>
<evidence type="ECO:0000256" key="3">
    <source>
        <dbReference type="ARBA" id="ARBA00022691"/>
    </source>
</evidence>
<dbReference type="InterPro" id="IPR039661">
    <property type="entry name" value="ELP3"/>
</dbReference>
<evidence type="ECO:0000313" key="9">
    <source>
        <dbReference type="Proteomes" id="UP000757890"/>
    </source>
</evidence>
<keyword evidence="6" id="KW-0411">Iron-sulfur</keyword>
<sequence>MALYRTYSDYLKEKYNEKVYKIPIALPVTCPNRDGTLDSDGCIFCGSIRADYETKAVGMEITRQIDRSISHVGPKYKAKKFIAYFLNFTNTYMPLSRFEYCVKEACGHPDIVGLAVSTRPDCIHESYLEVLREAQGKYGTNITVELGLQSINPHTLLKIGRCHTVAEFIDAALQIGRYHFDLCAHIIADLPWDDRIDVEEAAKLVSVLPVTEIKIHSLYIIKGTKLAKMYEKGDIKLLPPEEYAERVVLILSMLRPDIVVQRIVGRASANTLSVNGGRPWWEVKEYIEKLMRNRHIQQGSACNYLHGAAVRRFLHK</sequence>
<proteinExistence type="predicted"/>
<dbReference type="SFLD" id="SFLDG01086">
    <property type="entry name" value="elongater_protein-like"/>
    <property type="match status" value="1"/>
</dbReference>
<dbReference type="InterPro" id="IPR058240">
    <property type="entry name" value="rSAM_sf"/>
</dbReference>
<keyword evidence="4" id="KW-0479">Metal-binding</keyword>
<reference evidence="8" key="1">
    <citation type="submission" date="2020-04" db="EMBL/GenBank/DDBJ databases">
        <title>Deep metagenomics examines the oral microbiome during advanced dental caries in children, revealing novel taxa and co-occurrences with host molecules.</title>
        <authorList>
            <person name="Baker J.L."/>
            <person name="Morton J.T."/>
            <person name="Dinis M."/>
            <person name="Alvarez R."/>
            <person name="Tran N.C."/>
            <person name="Knight R."/>
            <person name="Edlund A."/>
        </authorList>
    </citation>
    <scope>NUCLEOTIDE SEQUENCE</scope>
    <source>
        <strain evidence="8">JCVI_32_bin.14</strain>
    </source>
</reference>
<evidence type="ECO:0000256" key="6">
    <source>
        <dbReference type="ARBA" id="ARBA00023014"/>
    </source>
</evidence>
<keyword evidence="5" id="KW-0408">Iron</keyword>
<dbReference type="GO" id="GO:0051539">
    <property type="term" value="F:4 iron, 4 sulfur cluster binding"/>
    <property type="evidence" value="ECO:0007669"/>
    <property type="project" value="UniProtKB-KW"/>
</dbReference>
<evidence type="ECO:0000256" key="4">
    <source>
        <dbReference type="ARBA" id="ARBA00022723"/>
    </source>
</evidence>
<dbReference type="PANTHER" id="PTHR11135">
    <property type="entry name" value="HISTONE ACETYLTRANSFERASE-RELATED"/>
    <property type="match status" value="1"/>
</dbReference>
<dbReference type="NCBIfam" id="TIGR01212">
    <property type="entry name" value="TIGR01212 family radical SAM protein"/>
    <property type="match status" value="1"/>
</dbReference>
<evidence type="ECO:0000256" key="2">
    <source>
        <dbReference type="ARBA" id="ARBA00022485"/>
    </source>
</evidence>
<comment type="caution">
    <text evidence="8">The sequence shown here is derived from an EMBL/GenBank/DDBJ whole genome shotgun (WGS) entry which is preliminary data.</text>
</comment>
<evidence type="ECO:0000259" key="7">
    <source>
        <dbReference type="SMART" id="SM00729"/>
    </source>
</evidence>
<dbReference type="Proteomes" id="UP000757890">
    <property type="component" value="Unassembled WGS sequence"/>
</dbReference>
<keyword evidence="2" id="KW-0004">4Fe-4S</keyword>
<keyword evidence="3" id="KW-0949">S-adenosyl-L-methionine</keyword>
<dbReference type="GO" id="GO:0003824">
    <property type="term" value="F:catalytic activity"/>
    <property type="evidence" value="ECO:0007669"/>
    <property type="project" value="InterPro"/>
</dbReference>
<dbReference type="SMART" id="SM00729">
    <property type="entry name" value="Elp3"/>
    <property type="match status" value="1"/>
</dbReference>
<evidence type="ECO:0000256" key="1">
    <source>
        <dbReference type="ARBA" id="ARBA00001966"/>
    </source>
</evidence>
<evidence type="ECO:0000313" key="8">
    <source>
        <dbReference type="EMBL" id="MBF1128812.1"/>
    </source>
</evidence>
<dbReference type="SFLD" id="SFLDS00029">
    <property type="entry name" value="Radical_SAM"/>
    <property type="match status" value="1"/>
</dbReference>
<dbReference type="InterPro" id="IPR007197">
    <property type="entry name" value="rSAM"/>
</dbReference>
<dbReference type="Pfam" id="PF16199">
    <property type="entry name" value="Radical_SAM_C"/>
    <property type="match status" value="1"/>
</dbReference>
<dbReference type="GO" id="GO:0046872">
    <property type="term" value="F:metal ion binding"/>
    <property type="evidence" value="ECO:0007669"/>
    <property type="project" value="UniProtKB-KW"/>
</dbReference>
<protein>
    <submittedName>
        <fullName evidence="8">TIGR01212 family radical SAM protein</fullName>
    </submittedName>
</protein>
<accession>A0A930B739</accession>
<dbReference type="Gene3D" id="3.80.30.20">
    <property type="entry name" value="tm_1862 like domain"/>
    <property type="match status" value="1"/>
</dbReference>
<comment type="cofactor">
    <cofactor evidence="1">
        <name>[4Fe-4S] cluster</name>
        <dbReference type="ChEBI" id="CHEBI:49883"/>
    </cofactor>
</comment>
<name>A0A930B739_9FIRM</name>
<dbReference type="PANTHER" id="PTHR11135:SF1">
    <property type="entry name" value="PROTEIN YHCC"/>
    <property type="match status" value="1"/>
</dbReference>
<dbReference type="SFLD" id="SFLDG01091">
    <property type="entry name" value="uncharacterized_CHP01210-like"/>
    <property type="match status" value="1"/>
</dbReference>
<dbReference type="InterPro" id="IPR006638">
    <property type="entry name" value="Elp3/MiaA/NifB-like_rSAM"/>
</dbReference>
<dbReference type="SUPFAM" id="SSF102114">
    <property type="entry name" value="Radical SAM enzymes"/>
    <property type="match status" value="1"/>
</dbReference>
<feature type="domain" description="Elp3/MiaA/NifB-like radical SAM core" evidence="7">
    <location>
        <begin position="20"/>
        <end position="249"/>
    </location>
</feature>